<evidence type="ECO:0000313" key="2">
    <source>
        <dbReference type="Proteomes" id="UP001281147"/>
    </source>
</evidence>
<dbReference type="Proteomes" id="UP001281147">
    <property type="component" value="Unassembled WGS sequence"/>
</dbReference>
<evidence type="ECO:0000313" key="1">
    <source>
        <dbReference type="EMBL" id="KAK3722984.1"/>
    </source>
</evidence>
<dbReference type="EMBL" id="JAUTXU010000011">
    <property type="protein sequence ID" value="KAK3722984.1"/>
    <property type="molecule type" value="Genomic_DNA"/>
</dbReference>
<name>A0ACC3NVJ9_9PEZI</name>
<proteinExistence type="predicted"/>
<organism evidence="1 2">
    <name type="scientific">Vermiconidia calcicola</name>
    <dbReference type="NCBI Taxonomy" id="1690605"/>
    <lineage>
        <taxon>Eukaryota</taxon>
        <taxon>Fungi</taxon>
        <taxon>Dikarya</taxon>
        <taxon>Ascomycota</taxon>
        <taxon>Pezizomycotina</taxon>
        <taxon>Dothideomycetes</taxon>
        <taxon>Dothideomycetidae</taxon>
        <taxon>Mycosphaerellales</taxon>
        <taxon>Extremaceae</taxon>
        <taxon>Vermiconidia</taxon>
    </lineage>
</organism>
<reference evidence="1" key="1">
    <citation type="submission" date="2023-07" db="EMBL/GenBank/DDBJ databases">
        <title>Black Yeasts Isolated from many extreme environments.</title>
        <authorList>
            <person name="Coleine C."/>
            <person name="Stajich J.E."/>
            <person name="Selbmann L."/>
        </authorList>
    </citation>
    <scope>NUCLEOTIDE SEQUENCE</scope>
    <source>
        <strain evidence="1">CCFEE 5714</strain>
    </source>
</reference>
<accession>A0ACC3NVJ9</accession>
<sequence length="515" mass="57876">MNNVTLSVGQTGSPQPATAMVNFPLPRELRDEIYSYLLDARRVKYTPPPDRKAAHSKMYSNCSGRAHTYKFFTAVLRVNKTIGAEATECLYARQAFILVSFDMPDFSRMLHMANVPIIADDKLEKFKRHVVSVDVKWTDHPYFTVAQTVHDKKLDPEQGFVLMLEVEFRRLCEMLRFLCQYTLPRCVYVTSRADTELDARVVQATQMAHIKVTYHEAGAKALSMPQQAGVLRTLAIVIGGGYKLSLSGFSDHSLARGVKATMAPAIAWPRALEWDRLETAMQKKAEADELANKGDWAGAISRYSVLIDLQRSSTNSEFVVPSRDVDAVGYAAFKHGLFFVFDLYKSRASLNLRTGGNILCAYEDAQRIRNIEISRIAPRMLGQEFHIGCLTTFFVSSRAPDALPRLKSMCHDYISLLSQYLPRDANAIHDQQVISAFYKADITHPPTANPAFLDQLSPRGLPWQPFDSQGECSEPTRPGNLVAWQDTHHLASLSCQDKEDIKQSKKANGLKQSKF</sequence>
<keyword evidence="2" id="KW-1185">Reference proteome</keyword>
<comment type="caution">
    <text evidence="1">The sequence shown here is derived from an EMBL/GenBank/DDBJ whole genome shotgun (WGS) entry which is preliminary data.</text>
</comment>
<protein>
    <submittedName>
        <fullName evidence="1">Uncharacterized protein</fullName>
    </submittedName>
</protein>
<gene>
    <name evidence="1" type="ORF">LTR37_002130</name>
</gene>